<evidence type="ECO:0000313" key="1">
    <source>
        <dbReference type="EMBL" id="MBX36032.1"/>
    </source>
</evidence>
<proteinExistence type="predicted"/>
<dbReference type="EMBL" id="GGEC01055548">
    <property type="protein sequence ID" value="MBX36032.1"/>
    <property type="molecule type" value="Transcribed_RNA"/>
</dbReference>
<sequence>MITWNATVETITPENIQLSNKPLNTLIFSISRLFISLNT</sequence>
<organism evidence="1">
    <name type="scientific">Rhizophora mucronata</name>
    <name type="common">Asiatic mangrove</name>
    <dbReference type="NCBI Taxonomy" id="61149"/>
    <lineage>
        <taxon>Eukaryota</taxon>
        <taxon>Viridiplantae</taxon>
        <taxon>Streptophyta</taxon>
        <taxon>Embryophyta</taxon>
        <taxon>Tracheophyta</taxon>
        <taxon>Spermatophyta</taxon>
        <taxon>Magnoliopsida</taxon>
        <taxon>eudicotyledons</taxon>
        <taxon>Gunneridae</taxon>
        <taxon>Pentapetalae</taxon>
        <taxon>rosids</taxon>
        <taxon>fabids</taxon>
        <taxon>Malpighiales</taxon>
        <taxon>Rhizophoraceae</taxon>
        <taxon>Rhizophora</taxon>
    </lineage>
</organism>
<name>A0A2P2N0M9_RHIMU</name>
<accession>A0A2P2N0M9</accession>
<protein>
    <submittedName>
        <fullName evidence="1">Calcium-transporting ATPase</fullName>
    </submittedName>
</protein>
<dbReference type="AlphaFoldDB" id="A0A2P2N0M9"/>
<reference evidence="1" key="1">
    <citation type="submission" date="2018-02" db="EMBL/GenBank/DDBJ databases">
        <title>Rhizophora mucronata_Transcriptome.</title>
        <authorList>
            <person name="Meera S.P."/>
            <person name="Sreeshan A."/>
            <person name="Augustine A."/>
        </authorList>
    </citation>
    <scope>NUCLEOTIDE SEQUENCE</scope>
    <source>
        <tissue evidence="1">Leaf</tissue>
    </source>
</reference>